<reference evidence="2 3" key="1">
    <citation type="submission" date="2019-05" db="EMBL/GenBank/DDBJ databases">
        <title>Mikania micrantha, genome provides insights into the molecular mechanism of rapid growth.</title>
        <authorList>
            <person name="Liu B."/>
        </authorList>
    </citation>
    <scope>NUCLEOTIDE SEQUENCE [LARGE SCALE GENOMIC DNA]</scope>
    <source>
        <strain evidence="2">NLD-2019</strain>
        <tissue evidence="2">Leaf</tissue>
    </source>
</reference>
<dbReference type="Proteomes" id="UP000326396">
    <property type="component" value="Linkage Group LG10"/>
</dbReference>
<evidence type="ECO:0000313" key="3">
    <source>
        <dbReference type="Proteomes" id="UP000326396"/>
    </source>
</evidence>
<keyword evidence="3" id="KW-1185">Reference proteome</keyword>
<protein>
    <recommendedName>
        <fullName evidence="4">Protein SCAI</fullName>
    </recommendedName>
</protein>
<sequence>MVVVAMADVTKTFRELVETAERKFSKVRDAPAYGRAPNHYFPKVFKAYTKLWDFQQKNRSKLVESGLQRWEIGEIASRIGQLYYTQYMRTSEARFLLESYIFYEAILNRGYFEGSSFKGLKDRGLRFKELRFYARFLLVSLILNRWEMVKLLLNRFKALLDDTRAQFPDTAFKEWKVVMQEMVRFMKVDAAFSNTRPLRYCAMFDSHPNSLPYVARFHAKKVLKLGDALLMSYHRNEVKFTELTIDTFRMLQCLEWEPSGSFYQKQLNESHDNGISTDQSATSGLIDINLVADMTDPSLPPNPKKAVLYRPSAAHLLAVLAAICDELPPDNVMLIYIAASGDCGQSSVPQKQISGSVRTSLKLNTVYERSKFNHENIVNGKGGSSHSVESCVWLGPTRSGGSNNLFPGDLIPFTRRPAFFIIDSDNSHSFKAGLSALILHGAERGEPAALLLSPLKPTFKSQSSDDMTQSGSQFTLFLTDPLQACWQMLGLTFSGEVDVMEDSGSIVSSAFAEWEVILCTSTSLDLVWAQVLSESLLRRIILRFILCRSLLTFFRHEEDIDDYLPVCLPQLPDSVSPGSEVVRSAVVRLADHLNVSDIKLSCRAIFSLSWRLIAKIDSSMSDLETCVPSDAREPDGIRKLSPPLGSNPGLKPENRNRSVIVPVIKLRSGAPVSA</sequence>
<gene>
    <name evidence="2" type="ORF">E3N88_04805</name>
</gene>
<comment type="caution">
    <text evidence="2">The sequence shown here is derived from an EMBL/GenBank/DDBJ whole genome shotgun (WGS) entry which is preliminary data.</text>
</comment>
<evidence type="ECO:0000313" key="2">
    <source>
        <dbReference type="EMBL" id="KAD7117537.1"/>
    </source>
</evidence>
<dbReference type="GO" id="GO:0003714">
    <property type="term" value="F:transcription corepressor activity"/>
    <property type="evidence" value="ECO:0007669"/>
    <property type="project" value="InterPro"/>
</dbReference>
<dbReference type="InterPro" id="IPR022709">
    <property type="entry name" value="SCAI"/>
</dbReference>
<dbReference type="PANTHER" id="PTHR21243">
    <property type="entry name" value="PROTEIN SCAI"/>
    <property type="match status" value="1"/>
</dbReference>
<dbReference type="AlphaFoldDB" id="A0A5N6PWW1"/>
<organism evidence="2 3">
    <name type="scientific">Mikania micrantha</name>
    <name type="common">bitter vine</name>
    <dbReference type="NCBI Taxonomy" id="192012"/>
    <lineage>
        <taxon>Eukaryota</taxon>
        <taxon>Viridiplantae</taxon>
        <taxon>Streptophyta</taxon>
        <taxon>Embryophyta</taxon>
        <taxon>Tracheophyta</taxon>
        <taxon>Spermatophyta</taxon>
        <taxon>Magnoliopsida</taxon>
        <taxon>eudicotyledons</taxon>
        <taxon>Gunneridae</taxon>
        <taxon>Pentapetalae</taxon>
        <taxon>asterids</taxon>
        <taxon>campanulids</taxon>
        <taxon>Asterales</taxon>
        <taxon>Asteraceae</taxon>
        <taxon>Asteroideae</taxon>
        <taxon>Heliantheae alliance</taxon>
        <taxon>Eupatorieae</taxon>
        <taxon>Mikania</taxon>
    </lineage>
</organism>
<dbReference type="OrthoDB" id="525027at2759"/>
<feature type="region of interest" description="Disordered" evidence="1">
    <location>
        <begin position="630"/>
        <end position="654"/>
    </location>
</feature>
<dbReference type="EMBL" id="SZYD01000002">
    <property type="protein sequence ID" value="KAD7117537.1"/>
    <property type="molecule type" value="Genomic_DNA"/>
</dbReference>
<evidence type="ECO:0008006" key="4">
    <source>
        <dbReference type="Google" id="ProtNLM"/>
    </source>
</evidence>
<proteinExistence type="predicted"/>
<name>A0A5N6PWW1_9ASTR</name>
<accession>A0A5N6PWW1</accession>
<dbReference type="GO" id="GO:0006351">
    <property type="term" value="P:DNA-templated transcription"/>
    <property type="evidence" value="ECO:0007669"/>
    <property type="project" value="InterPro"/>
</dbReference>
<dbReference type="Pfam" id="PF12070">
    <property type="entry name" value="SCAI"/>
    <property type="match status" value="1"/>
</dbReference>
<evidence type="ECO:0000256" key="1">
    <source>
        <dbReference type="SAM" id="MobiDB-lite"/>
    </source>
</evidence>